<name>A0A248W118_9BURK</name>
<dbReference type="OrthoDB" id="9135830at2"/>
<sequence>MKAAKGVDDLAARLTSAAATPLVAPVAAPAPAPAVTTPAETPAKRERKAVAKKDAAKKEATDTMQLTLRPTRALYGRYVAAAADRSRQEGRVVSVQEIMLEILEKGAV</sequence>
<dbReference type="EMBL" id="CP022995">
    <property type="protein sequence ID" value="ASW04402.1"/>
    <property type="molecule type" value="Genomic_DNA"/>
</dbReference>
<dbReference type="RefSeq" id="WP_095424012.1">
    <property type="nucleotide sequence ID" value="NZ_CP022995.1"/>
</dbReference>
<evidence type="ECO:0000313" key="3">
    <source>
        <dbReference type="Proteomes" id="UP000215158"/>
    </source>
</evidence>
<protein>
    <submittedName>
        <fullName evidence="2">Uncharacterized protein</fullName>
    </submittedName>
</protein>
<keyword evidence="3" id="KW-1185">Reference proteome</keyword>
<dbReference type="Proteomes" id="UP000215158">
    <property type="component" value="Plasmid pBN5"/>
</dbReference>
<feature type="compositionally biased region" description="Low complexity" evidence="1">
    <location>
        <begin position="28"/>
        <end position="41"/>
    </location>
</feature>
<keyword evidence="2" id="KW-0614">Plasmid</keyword>
<accession>A0A248W118</accession>
<organism evidence="2 3">
    <name type="scientific">Paraburkholderia aromaticivorans</name>
    <dbReference type="NCBI Taxonomy" id="2026199"/>
    <lineage>
        <taxon>Bacteria</taxon>
        <taxon>Pseudomonadati</taxon>
        <taxon>Pseudomonadota</taxon>
        <taxon>Betaproteobacteria</taxon>
        <taxon>Burkholderiales</taxon>
        <taxon>Burkholderiaceae</taxon>
        <taxon>Paraburkholderia</taxon>
    </lineage>
</organism>
<reference evidence="2 3" key="1">
    <citation type="submission" date="2017-08" db="EMBL/GenBank/DDBJ databases">
        <title>Identification and genetic characteristics of simultaneous BTEX- and naphthalene-degrading Paraburkholderia sp. BN5 isolated from petroleum-contaminated soil.</title>
        <authorList>
            <person name="Lee Y."/>
            <person name="Jeon C.O."/>
        </authorList>
    </citation>
    <scope>NUCLEOTIDE SEQUENCE [LARGE SCALE GENOMIC DNA]</scope>
    <source>
        <strain evidence="2 3">BN5</strain>
        <plasmid evidence="2 3">pBN5</plasmid>
    </source>
</reference>
<gene>
    <name evidence="2" type="ORF">CJU94_40370</name>
</gene>
<dbReference type="AlphaFoldDB" id="A0A248W118"/>
<proteinExistence type="predicted"/>
<evidence type="ECO:0000313" key="2">
    <source>
        <dbReference type="EMBL" id="ASW04402.1"/>
    </source>
</evidence>
<evidence type="ECO:0000256" key="1">
    <source>
        <dbReference type="SAM" id="MobiDB-lite"/>
    </source>
</evidence>
<dbReference type="KEGG" id="parb:CJU94_40370"/>
<feature type="region of interest" description="Disordered" evidence="1">
    <location>
        <begin position="28"/>
        <end position="61"/>
    </location>
</feature>
<feature type="compositionally biased region" description="Basic and acidic residues" evidence="1">
    <location>
        <begin position="42"/>
        <end position="61"/>
    </location>
</feature>
<geneLocation type="plasmid" evidence="2 3">
    <name>pBN5</name>
</geneLocation>